<evidence type="ECO:0000256" key="1">
    <source>
        <dbReference type="SAM" id="MobiDB-lite"/>
    </source>
</evidence>
<reference evidence="2 3" key="1">
    <citation type="journal article" date="2014" name="Int. J. Syst. Evol. Microbiol.">
        <title>Complete genome sequence of Corynebacterium casei LMG S-19264T (=DSM 44701T), isolated from a smear-ripened cheese.</title>
        <authorList>
            <consortium name="US DOE Joint Genome Institute (JGI-PGF)"/>
            <person name="Walter F."/>
            <person name="Albersmeier A."/>
            <person name="Kalinowski J."/>
            <person name="Ruckert C."/>
        </authorList>
    </citation>
    <scope>NUCLEOTIDE SEQUENCE [LARGE SCALE GENOMIC DNA]</scope>
    <source>
        <strain evidence="2 3">CGMCC 1.9161</strain>
    </source>
</reference>
<sequence length="70" mass="6980">MGTTSGSKPLEAARVAGHEAEHGEPEGEEDDVEHEALSCIGPGRGAGGAGLARGRVKAREGTTVVDVNAA</sequence>
<evidence type="ECO:0000313" key="2">
    <source>
        <dbReference type="EMBL" id="GGK44952.1"/>
    </source>
</evidence>
<comment type="caution">
    <text evidence="2">The sequence shown here is derived from an EMBL/GenBank/DDBJ whole genome shotgun (WGS) entry which is preliminary data.</text>
</comment>
<organism evidence="2 3">
    <name type="scientific">Salinarimonas ramus</name>
    <dbReference type="NCBI Taxonomy" id="690164"/>
    <lineage>
        <taxon>Bacteria</taxon>
        <taxon>Pseudomonadati</taxon>
        <taxon>Pseudomonadota</taxon>
        <taxon>Alphaproteobacteria</taxon>
        <taxon>Hyphomicrobiales</taxon>
        <taxon>Salinarimonadaceae</taxon>
        <taxon>Salinarimonas</taxon>
    </lineage>
</organism>
<protein>
    <submittedName>
        <fullName evidence="2">Uncharacterized protein</fullName>
    </submittedName>
</protein>
<keyword evidence="3" id="KW-1185">Reference proteome</keyword>
<accession>A0A917QD85</accession>
<feature type="compositionally biased region" description="Gly residues" evidence="1">
    <location>
        <begin position="42"/>
        <end position="51"/>
    </location>
</feature>
<dbReference type="Proteomes" id="UP000600449">
    <property type="component" value="Unassembled WGS sequence"/>
</dbReference>
<dbReference type="EMBL" id="BMMF01000011">
    <property type="protein sequence ID" value="GGK44952.1"/>
    <property type="molecule type" value="Genomic_DNA"/>
</dbReference>
<proteinExistence type="predicted"/>
<name>A0A917QD85_9HYPH</name>
<gene>
    <name evidence="2" type="ORF">GCM10011322_35150</name>
</gene>
<feature type="compositionally biased region" description="Basic and acidic residues" evidence="1">
    <location>
        <begin position="16"/>
        <end position="25"/>
    </location>
</feature>
<dbReference type="AlphaFoldDB" id="A0A917QD85"/>
<feature type="region of interest" description="Disordered" evidence="1">
    <location>
        <begin position="1"/>
        <end position="51"/>
    </location>
</feature>
<evidence type="ECO:0000313" key="3">
    <source>
        <dbReference type="Proteomes" id="UP000600449"/>
    </source>
</evidence>